<dbReference type="InterPro" id="IPR056459">
    <property type="entry name" value="TPR_DOP1"/>
</dbReference>
<keyword evidence="5" id="KW-0472">Membrane</keyword>
<evidence type="ECO:0000259" key="8">
    <source>
        <dbReference type="Pfam" id="PF04118"/>
    </source>
</evidence>
<dbReference type="GO" id="GO:0006895">
    <property type="term" value="P:Golgi to endosome transport"/>
    <property type="evidence" value="ECO:0007669"/>
    <property type="project" value="InterPro"/>
</dbReference>
<dbReference type="Pfam" id="PF04118">
    <property type="entry name" value="Dopey_N"/>
    <property type="match status" value="1"/>
</dbReference>
<dbReference type="PANTHER" id="PTHR14042:SF24">
    <property type="entry name" value="PROTEIN DOPEY-1 HOMOLOG"/>
    <property type="match status" value="1"/>
</dbReference>
<dbReference type="GO" id="GO:0005768">
    <property type="term" value="C:endosome"/>
    <property type="evidence" value="ECO:0007669"/>
    <property type="project" value="TreeGrafter"/>
</dbReference>
<feature type="region of interest" description="Disordered" evidence="7">
    <location>
        <begin position="981"/>
        <end position="1002"/>
    </location>
</feature>
<comment type="caution">
    <text evidence="12">The sequence shown here is derived from an EMBL/GenBank/DDBJ whole genome shotgun (WGS) entry which is preliminary data.</text>
</comment>
<evidence type="ECO:0000256" key="4">
    <source>
        <dbReference type="ARBA" id="ARBA00023034"/>
    </source>
</evidence>
<dbReference type="InterPro" id="IPR007249">
    <property type="entry name" value="DOP1_N"/>
</dbReference>
<keyword evidence="13" id="KW-1185">Reference proteome</keyword>
<organism evidence="12 13">
    <name type="scientific">Leucocoprinus birnbaumii</name>
    <dbReference type="NCBI Taxonomy" id="56174"/>
    <lineage>
        <taxon>Eukaryota</taxon>
        <taxon>Fungi</taxon>
        <taxon>Dikarya</taxon>
        <taxon>Basidiomycota</taxon>
        <taxon>Agaricomycotina</taxon>
        <taxon>Agaricomycetes</taxon>
        <taxon>Agaricomycetidae</taxon>
        <taxon>Agaricales</taxon>
        <taxon>Agaricineae</taxon>
        <taxon>Agaricaceae</taxon>
        <taxon>Leucocoprinus</taxon>
    </lineage>
</organism>
<evidence type="ECO:0000256" key="7">
    <source>
        <dbReference type="SAM" id="MobiDB-lite"/>
    </source>
</evidence>
<dbReference type="Pfam" id="PF24601">
    <property type="entry name" value="TPR_DOP1"/>
    <property type="match status" value="1"/>
</dbReference>
<dbReference type="PANTHER" id="PTHR14042">
    <property type="entry name" value="DOPEY-RELATED"/>
    <property type="match status" value="1"/>
</dbReference>
<proteinExistence type="inferred from homology"/>
<evidence type="ECO:0000259" key="10">
    <source>
        <dbReference type="Pfam" id="PF24598"/>
    </source>
</evidence>
<reference evidence="12" key="1">
    <citation type="submission" date="2022-07" db="EMBL/GenBank/DDBJ databases">
        <title>Genome Sequence of Leucocoprinus birnbaumii.</title>
        <authorList>
            <person name="Buettner E."/>
        </authorList>
    </citation>
    <scope>NUCLEOTIDE SEQUENCE</scope>
    <source>
        <strain evidence="12">VT141</strain>
    </source>
</reference>
<dbReference type="GO" id="GO:0005829">
    <property type="term" value="C:cytosol"/>
    <property type="evidence" value="ECO:0007669"/>
    <property type="project" value="GOC"/>
</dbReference>
<sequence>MAQPAGDAKKGNTDSSNLGGLGRTGGRMSERALIQHNYASDPKYKKYVQQVEKCLNSFDNVHEWADCIAFLKQLLKTLQSYMQFKEIPKKLIVAKRLSQCLNPALPTGVHQRALDVYSHILAVRGSEGLKQDLAVWSSGLFPFFEYAATSVKPTLLNIYDTYYLPLQADLRPIMRSFILALLPGLEEETGEYFEKVDSLVPLLSFDITHDPKVLGLLDKLSGTVAPSFFFQNIWLVMLTTPSARGTSLNFLSRRLPHMNADEGRDIGLMIRAFSAALEDENLLVRRSALDILLQSIRIDGFAVRKAHADDRAILMRAATGVVLRRDLSLNRRLYTWLLGPDERAETQLAFLREHVLGLLSGTLKAEMVSPSGEYAESRPFKIYISLLDKWEIGAPLTEVLIYDALKSVKRLMDHPTDSSEDISTTASTLYEAVEPQLTWKYLMTTIFKELSGDGDVSEGIDLARFVLRAFPQDEELQTLHFPVILAGIVDVMNLQIQTTPVKASTKAYQQATLFIQELHSHIPQIALLERPEVTSDNENSRQTQRPYSFACTFYGIQATLTTPPPEGTFIIPQSSVFESLVSCTAKCAQALEKLKDAAALREVFGGMLGFLNGMVNRLTAPVEMAWNPVEWLATLLQSMEYESAIFASVDRIINLSVSLHKSSFVQPQLNISSRVVVSKMVNKLLHYLRPEYVAYHVRAVNLIWSLQSAVKKPYVESILAQSMTSPESRNVSEAYEAFGVLWRLSEDNLLPGFKFKVPLMIVLDTLKSDDPSLRRIGETWMRCSLRSYLRILDPILYELLDPAILRIPAQVKVHGKEIQGFTYEKPFNQRYIHYLLEVLLSVVRFGGQGFAKTARSSYIRRSHYGGLVSRADASKMPDNEGTYLDVLVEILLRFLQSEPTAQWAPTMSPLNALIQSTIVELLQLIVSRGEMEITVVETMEAIVIGKLYFCVHMKRLDLQNKLLHLLHSLISVSSSAIEPSQSVASGKQKQDDSPTATVSPDADKVLGRTYPVNPLLVQTLIDGISTRSNRPILQHWLDFILMAIPQFQPALQSVVSPLNDCLCKQLHHSLKDILFAAKQPDNYSRDMHATVTDSDMIMLLNALERFVLLSLAYTEEEDGDEESIIEKPVHESGGLLGYVSNVFSSDSTHAANAEQLTARSPAYRALDEGIRVLYSIWSALLWKKRDAETARDESLSMIYNRTRLRCRRSLEHLFRVQSAEVFESIVECWNRDKPSHTGTSSETAFELVDVLVSNAQNAVHMTCESIWCRISGISEKSKKQAINPNLTDAVLFRFLEQYMAQLEGPIVVQVWGRYMQLAKEISGSVRDFKIQSFYALRCLSVLAEKITQTTAMDDRRIRRELQDTYAKLLDACVTLVGRSHDHGSWIRRSAKDALVANGRDSPTVSNKDEKIDPSESTTSLTVPDAPKQESSKQSSHLESVTQITRFVASSSLPNLRRFLVDNDKIRCEGGRGKHGRFAQVALEHSRLERPLDIDAVVLSILQEMTRVQATLKTWKTPVTELFNDNRFFNSLPGEAEAWKPVIKSLFDSDKTAFPELTSRVATAPSANIFTNREYEMLLRSLNVRRLSFVVFTGEKNHFLTQLPVIQEKLVDILRNVTAPVVQSEVFLCVRVLLCRLSKNNLTSFWPVLLTELYRIFEQVMTTLPSDGSEDLQLVLAACKCLDLLITLQIEEFQIYQWIFITDTVDAIYRPDNWSPEAMMDQLADVTGNLPIGNSGDSSPVPNETTTYEEQRVLRRPQLNGLKQIESIRDLIPFFSNVSISSYESMYASGGSIDWEAVEKGIMDDMFDGR</sequence>
<dbReference type="GO" id="GO:0000139">
    <property type="term" value="C:Golgi membrane"/>
    <property type="evidence" value="ECO:0007669"/>
    <property type="project" value="UniProtKB-SubCell"/>
</dbReference>
<comment type="subcellular location">
    <subcellularLocation>
        <location evidence="1">Golgi apparatus membrane</location>
        <topology evidence="1">Peripheral membrane protein</topology>
    </subcellularLocation>
</comment>
<evidence type="ECO:0000259" key="9">
    <source>
        <dbReference type="Pfam" id="PF24597"/>
    </source>
</evidence>
<feature type="domain" description="DOP1-like middle TPR" evidence="9">
    <location>
        <begin position="354"/>
        <end position="543"/>
    </location>
</feature>
<evidence type="ECO:0000256" key="3">
    <source>
        <dbReference type="ARBA" id="ARBA00022927"/>
    </source>
</evidence>
<keyword evidence="2" id="KW-0813">Transport</keyword>
<feature type="domain" description="DOP1 N-terminal" evidence="8">
    <location>
        <begin position="41"/>
        <end position="341"/>
    </location>
</feature>
<dbReference type="InterPro" id="IPR056458">
    <property type="entry name" value="TPR_DOP1_M"/>
</dbReference>
<protein>
    <recommendedName>
        <fullName evidence="14">Dopey N-terminal domain-containing protein</fullName>
    </recommendedName>
</protein>
<comment type="similarity">
    <text evidence="6">Belongs to the DOP1 family.</text>
</comment>
<gene>
    <name evidence="12" type="ORF">NP233_g3254</name>
</gene>
<dbReference type="GO" id="GO:0015031">
    <property type="term" value="P:protein transport"/>
    <property type="evidence" value="ECO:0007669"/>
    <property type="project" value="UniProtKB-KW"/>
</dbReference>
<feature type="domain" description="DOP1-like C-terminal" evidence="10">
    <location>
        <begin position="1294"/>
        <end position="1787"/>
    </location>
</feature>
<dbReference type="InterPro" id="IPR016024">
    <property type="entry name" value="ARM-type_fold"/>
</dbReference>
<evidence type="ECO:0000256" key="6">
    <source>
        <dbReference type="ARBA" id="ARBA00046326"/>
    </source>
</evidence>
<dbReference type="InterPro" id="IPR040314">
    <property type="entry name" value="DOP1"/>
</dbReference>
<evidence type="ECO:0000259" key="11">
    <source>
        <dbReference type="Pfam" id="PF24601"/>
    </source>
</evidence>
<evidence type="ECO:0000256" key="2">
    <source>
        <dbReference type="ARBA" id="ARBA00022448"/>
    </source>
</evidence>
<evidence type="ECO:0000256" key="5">
    <source>
        <dbReference type="ARBA" id="ARBA00023136"/>
    </source>
</evidence>
<dbReference type="InterPro" id="IPR056457">
    <property type="entry name" value="DOP1_C"/>
</dbReference>
<dbReference type="Proteomes" id="UP001213000">
    <property type="component" value="Unassembled WGS sequence"/>
</dbReference>
<dbReference type="Pfam" id="PF24598">
    <property type="entry name" value="DOP1_C"/>
    <property type="match status" value="1"/>
</dbReference>
<dbReference type="GO" id="GO:0005802">
    <property type="term" value="C:trans-Golgi network"/>
    <property type="evidence" value="ECO:0007669"/>
    <property type="project" value="TreeGrafter"/>
</dbReference>
<accession>A0AAD5VXI4</accession>
<name>A0AAD5VXI4_9AGAR</name>
<dbReference type="SUPFAM" id="SSF48371">
    <property type="entry name" value="ARM repeat"/>
    <property type="match status" value="2"/>
</dbReference>
<keyword evidence="3" id="KW-0653">Protein transport</keyword>
<feature type="region of interest" description="Disordered" evidence="7">
    <location>
        <begin position="1"/>
        <end position="25"/>
    </location>
</feature>
<feature type="domain" description="DOP1-like TPR" evidence="11">
    <location>
        <begin position="956"/>
        <end position="1105"/>
    </location>
</feature>
<keyword evidence="4" id="KW-0333">Golgi apparatus</keyword>
<dbReference type="Pfam" id="PF24597">
    <property type="entry name" value="TPR_DOP1_M"/>
    <property type="match status" value="1"/>
</dbReference>
<dbReference type="EMBL" id="JANIEX010000153">
    <property type="protein sequence ID" value="KAJ3572176.1"/>
    <property type="molecule type" value="Genomic_DNA"/>
</dbReference>
<evidence type="ECO:0000256" key="1">
    <source>
        <dbReference type="ARBA" id="ARBA00004395"/>
    </source>
</evidence>
<evidence type="ECO:0000313" key="12">
    <source>
        <dbReference type="EMBL" id="KAJ3572176.1"/>
    </source>
</evidence>
<feature type="region of interest" description="Disordered" evidence="7">
    <location>
        <begin position="1396"/>
        <end position="1436"/>
    </location>
</feature>
<evidence type="ECO:0008006" key="14">
    <source>
        <dbReference type="Google" id="ProtNLM"/>
    </source>
</evidence>
<evidence type="ECO:0000313" key="13">
    <source>
        <dbReference type="Proteomes" id="UP001213000"/>
    </source>
</evidence>